<evidence type="ECO:0000313" key="3">
    <source>
        <dbReference type="Proteomes" id="UP000228809"/>
    </source>
</evidence>
<dbReference type="InterPro" id="IPR050410">
    <property type="entry name" value="CCR4/nocturin_mRNA_transcr"/>
</dbReference>
<dbReference type="Pfam" id="PF03372">
    <property type="entry name" value="Exo_endo_phos"/>
    <property type="match status" value="1"/>
</dbReference>
<gene>
    <name evidence="2" type="ORF">COU17_01970</name>
</gene>
<dbReference type="SUPFAM" id="SSF56219">
    <property type="entry name" value="DNase I-like"/>
    <property type="match status" value="1"/>
</dbReference>
<dbReference type="PANTHER" id="PTHR12121:SF36">
    <property type="entry name" value="ENDONUCLEASE_EXONUCLEASE_PHOSPHATASE DOMAIN-CONTAINING PROTEIN"/>
    <property type="match status" value="1"/>
</dbReference>
<dbReference type="PANTHER" id="PTHR12121">
    <property type="entry name" value="CARBON CATABOLITE REPRESSOR PROTEIN 4"/>
    <property type="match status" value="1"/>
</dbReference>
<protein>
    <recommendedName>
        <fullName evidence="1">Endonuclease/exonuclease/phosphatase domain-containing protein</fullName>
    </recommendedName>
</protein>
<evidence type="ECO:0000259" key="1">
    <source>
        <dbReference type="Pfam" id="PF03372"/>
    </source>
</evidence>
<evidence type="ECO:0000313" key="2">
    <source>
        <dbReference type="EMBL" id="PIT91147.1"/>
    </source>
</evidence>
<reference evidence="3" key="1">
    <citation type="submission" date="2017-09" db="EMBL/GenBank/DDBJ databases">
        <title>Depth-based differentiation of microbial function through sediment-hosted aquifers and enrichment of novel symbionts in the deep terrestrial subsurface.</title>
        <authorList>
            <person name="Probst A.J."/>
            <person name="Ladd B."/>
            <person name="Jarett J.K."/>
            <person name="Geller-Mcgrath D.E."/>
            <person name="Sieber C.M.K."/>
            <person name="Emerson J.B."/>
            <person name="Anantharaman K."/>
            <person name="Thomas B.C."/>
            <person name="Malmstrom R."/>
            <person name="Stieglmeier M."/>
            <person name="Klingl A."/>
            <person name="Woyke T."/>
            <person name="Ryan C.M."/>
            <person name="Banfield J.F."/>
        </authorList>
    </citation>
    <scope>NUCLEOTIDE SEQUENCE [LARGE SCALE GENOMIC DNA]</scope>
</reference>
<dbReference type="InterPro" id="IPR036691">
    <property type="entry name" value="Endo/exonu/phosph_ase_sf"/>
</dbReference>
<accession>A0A2M6WEC7</accession>
<dbReference type="InterPro" id="IPR005135">
    <property type="entry name" value="Endo/exonuclease/phosphatase"/>
</dbReference>
<dbReference type="GO" id="GO:0000175">
    <property type="term" value="F:3'-5'-RNA exonuclease activity"/>
    <property type="evidence" value="ECO:0007669"/>
    <property type="project" value="TreeGrafter"/>
</dbReference>
<proteinExistence type="predicted"/>
<dbReference type="Proteomes" id="UP000228809">
    <property type="component" value="Unassembled WGS sequence"/>
</dbReference>
<feature type="domain" description="Endonuclease/exonuclease/phosphatase" evidence="1">
    <location>
        <begin position="6"/>
        <end position="253"/>
    </location>
</feature>
<dbReference type="Gene3D" id="3.60.10.10">
    <property type="entry name" value="Endonuclease/exonuclease/phosphatase"/>
    <property type="match status" value="1"/>
</dbReference>
<dbReference type="EMBL" id="PFBJ01000009">
    <property type="protein sequence ID" value="PIT91147.1"/>
    <property type="molecule type" value="Genomic_DNA"/>
</dbReference>
<sequence>MHITCATYNILRGHHTDLILKNIRFLIGEGADVLCLQEAEVSFEDSLRELLAHTDFSDWDMHHAHVGVGGNVAILWNKKKLRLIDTKVVRLHKLRIPFQLSALRELTDKIERAALVGSFEWEKKVLQVTSAHFAWEGGEKHRMRQVHHLRETIEEQPADFRILAGDFNTIGLSALRHSRERTLEETLGRKYVNALPKLHWSFDIAYTDPRDKLRILASLYYLGLKFRNRLDYIFATSLNVVSAAMHDLPGSDHRPLLATFSIAATSPRPVTIATQPLEDLVNEPR</sequence>
<name>A0A2M6WEC7_9BACT</name>
<organism evidence="2 3">
    <name type="scientific">Candidatus Kaiserbacteria bacterium CG10_big_fil_rev_8_21_14_0_10_49_17</name>
    <dbReference type="NCBI Taxonomy" id="1974609"/>
    <lineage>
        <taxon>Bacteria</taxon>
        <taxon>Candidatus Kaiseribacteriota</taxon>
    </lineage>
</organism>
<comment type="caution">
    <text evidence="2">The sequence shown here is derived from an EMBL/GenBank/DDBJ whole genome shotgun (WGS) entry which is preliminary data.</text>
</comment>
<dbReference type="AlphaFoldDB" id="A0A2M6WEC7"/>